<dbReference type="InterPro" id="IPR005828">
    <property type="entry name" value="MFS_sugar_transport-like"/>
</dbReference>
<feature type="transmembrane region" description="Helical" evidence="9">
    <location>
        <begin position="211"/>
        <end position="232"/>
    </location>
</feature>
<evidence type="ECO:0000256" key="8">
    <source>
        <dbReference type="SAM" id="MobiDB-lite"/>
    </source>
</evidence>
<dbReference type="InterPro" id="IPR007219">
    <property type="entry name" value="XnlR_reg_dom"/>
</dbReference>
<feature type="transmembrane region" description="Helical" evidence="9">
    <location>
        <begin position="1139"/>
        <end position="1160"/>
    </location>
</feature>
<keyword evidence="6 9" id="KW-0472">Membrane</keyword>
<dbReference type="GO" id="GO:0006351">
    <property type="term" value="P:DNA-templated transcription"/>
    <property type="evidence" value="ECO:0007669"/>
    <property type="project" value="InterPro"/>
</dbReference>
<comment type="subcellular location">
    <subcellularLocation>
        <location evidence="1">Membrane</location>
        <topology evidence="1">Multi-pass membrane protein</topology>
    </subcellularLocation>
</comment>
<sequence>MEPIQDSISPRLSTIGTWYYLASQPTMSAEKSDMAAGEHVAERPGLAGTSPEVHVDAAVQIAHESQEGQYSPWTKSMFRLYGILIIAYLGGALNGYDGSLMGGLNGMKSYMNYFNKETVDQSTGIIFAMYNIGSVAAVFFTGPTNDYLGRRWGMFIGSLIVIIGTCIQAPTKTAGQFLAGRFVLGFGVSFVCVSAPTYVSEMAHPAWRGTITGVYNCTWYVGSIIASWTVYGCSYIEHDGGWRIPIWIQMVTSGIICVGVFFIPESPRWLMANDKHEQAAKILATYHGEGSMDHPIVQLQLKEMAQQIRTDASDKKWWDYSELWNTHSARRRLICVLGMAVFGQVSGNSLSSYYMTALLENAGIDDEKKVLALNAINPILCFGAALAGARMTDVVGRRPLLIYSIIFCSFCFAIITGTSKLATEDASNEAAANTTIAFIYIFGIVFSFGWTPLQSMYIAETLNTATRAKGTAVGNFASAVGSTIIQYASGPAFLNIKYYFYIVFIFWDLFEAVFIYFFFPETKDRTLEELEEVFSAPNPVKKSLEKRSAQTVLNTMNVDEKLAVRYMPRQEDQVRAARPRPSNQAQVVPGSRVRAICRKQEKINDVSPRCNGNTPCASCSASQQECTYGSEANSRGKSDLILEGVLRVEKFLHEMKATIVSPAASSFHFSPNPSHDGVFKGAPPFTDSRPAVVSPALRSASRGSFSGSPLNEIHHPQRTPISEPLYQNNYENAVLDSMHTSTTESILQWPHFEAFPSMKDDYVSIFHLEQSRPVVKTRSTVMYPYVTAEEIDGIIESFELTINFWYPTMSCGQLAQVRKLISDGIPEEDSILVCLALLTMALGCAGQVTAGLTTGTTLSEEERKRRLARRAMGDMYFDSVLKKLHVVHTNVGSTATHCLFFTAMYFAFLRRPLQAWEYINAASAKCLLLLSYSPESESEEDQECIRRIFWSCYILESDYLAELNGLPQSGIARIESSTALPGQYNTHRDSKVEEKSSLYFLACISMRRLLNRVHQLLYARDTGTALDHTRFPYVVAELNHQLDEWRDVLPAAFKFEVGFNHIGNQSTPTEHGGFLRQRYLTCRSVIYRPYLMWMLSGRAGRGEANSELLINQDSLNDCKACLDACLLHILNLRGFGQTVLVDTWICSLSMAGAMLVLLAACRIPQLKDMIPSDVLGAGDHLKQLLQSWQSVMGDPTSPSVDQSIRMISDADRFIQEVYHAGDSFSMRRR</sequence>
<feature type="transmembrane region" description="Helical" evidence="9">
    <location>
        <begin position="333"/>
        <end position="350"/>
    </location>
</feature>
<keyword evidence="7" id="KW-0539">Nucleus</keyword>
<dbReference type="Proteomes" id="UP000434172">
    <property type="component" value="Unassembled WGS sequence"/>
</dbReference>
<dbReference type="PANTHER" id="PTHR48022:SF70">
    <property type="entry name" value="MONOSACCHARIDE TRANSPORTER, PUTATIVE (AFU_ORTHOLOGUE AFUA_5G14540)-RELATED"/>
    <property type="match status" value="1"/>
</dbReference>
<dbReference type="PROSITE" id="PS50850">
    <property type="entry name" value="MFS"/>
    <property type="match status" value="1"/>
</dbReference>
<gene>
    <name evidence="11" type="ORF">GQ607_012070</name>
</gene>
<evidence type="ECO:0000313" key="11">
    <source>
        <dbReference type="EMBL" id="KAF0320673.1"/>
    </source>
</evidence>
<dbReference type="OrthoDB" id="6133115at2759"/>
<evidence type="ECO:0000256" key="9">
    <source>
        <dbReference type="SAM" id="Phobius"/>
    </source>
</evidence>
<evidence type="ECO:0000256" key="4">
    <source>
        <dbReference type="ARBA" id="ARBA00022692"/>
    </source>
</evidence>
<dbReference type="PANTHER" id="PTHR48022">
    <property type="entry name" value="PLASTIDIC GLUCOSE TRANSPORTER 4"/>
    <property type="match status" value="1"/>
</dbReference>
<dbReference type="InterPro" id="IPR003663">
    <property type="entry name" value="Sugar/inositol_transpt"/>
</dbReference>
<evidence type="ECO:0000259" key="10">
    <source>
        <dbReference type="PROSITE" id="PS50850"/>
    </source>
</evidence>
<dbReference type="NCBIfam" id="TIGR00879">
    <property type="entry name" value="SP"/>
    <property type="match status" value="1"/>
</dbReference>
<organism evidence="11 12">
    <name type="scientific">Colletotrichum asianum</name>
    <dbReference type="NCBI Taxonomy" id="702518"/>
    <lineage>
        <taxon>Eukaryota</taxon>
        <taxon>Fungi</taxon>
        <taxon>Dikarya</taxon>
        <taxon>Ascomycota</taxon>
        <taxon>Pezizomycotina</taxon>
        <taxon>Sordariomycetes</taxon>
        <taxon>Hypocreomycetidae</taxon>
        <taxon>Glomerellales</taxon>
        <taxon>Glomerellaceae</taxon>
        <taxon>Colletotrichum</taxon>
        <taxon>Colletotrichum gloeosporioides species complex</taxon>
    </lineage>
</organism>
<dbReference type="PRINTS" id="PR00171">
    <property type="entry name" value="SUGRTRNSPORT"/>
</dbReference>
<dbReference type="InterPro" id="IPR020846">
    <property type="entry name" value="MFS_dom"/>
</dbReference>
<feature type="transmembrane region" description="Helical" evidence="9">
    <location>
        <begin position="244"/>
        <end position="263"/>
    </location>
</feature>
<evidence type="ECO:0000256" key="2">
    <source>
        <dbReference type="ARBA" id="ARBA00010992"/>
    </source>
</evidence>
<keyword evidence="4 9" id="KW-0812">Transmembrane</keyword>
<feature type="domain" description="Major facilitator superfamily (MFS) profile" evidence="10">
    <location>
        <begin position="83"/>
        <end position="523"/>
    </location>
</feature>
<proteinExistence type="inferred from homology"/>
<dbReference type="GO" id="GO:0003677">
    <property type="term" value="F:DNA binding"/>
    <property type="evidence" value="ECO:0007669"/>
    <property type="project" value="InterPro"/>
</dbReference>
<dbReference type="Pfam" id="PF04082">
    <property type="entry name" value="Fungal_trans"/>
    <property type="match status" value="1"/>
</dbReference>
<keyword evidence="12" id="KW-1185">Reference proteome</keyword>
<dbReference type="GO" id="GO:0000981">
    <property type="term" value="F:DNA-binding transcription factor activity, RNA polymerase II-specific"/>
    <property type="evidence" value="ECO:0007669"/>
    <property type="project" value="InterPro"/>
</dbReference>
<feature type="transmembrane region" description="Helical" evidence="9">
    <location>
        <begin position="498"/>
        <end position="519"/>
    </location>
</feature>
<keyword evidence="5 9" id="KW-1133">Transmembrane helix</keyword>
<protein>
    <recommendedName>
        <fullName evidence="10">Major facilitator superfamily (MFS) profile domain-containing protein</fullName>
    </recommendedName>
</protein>
<accession>A0A8H3W9M8</accession>
<dbReference type="FunFam" id="1.20.1250.20:FF:000217">
    <property type="entry name" value="MFS lactose permease, putative"/>
    <property type="match status" value="1"/>
</dbReference>
<evidence type="ECO:0000256" key="7">
    <source>
        <dbReference type="ARBA" id="ARBA00023242"/>
    </source>
</evidence>
<comment type="similarity">
    <text evidence="2">Belongs to the major facilitator superfamily. Sugar transporter (TC 2.A.1.1) family.</text>
</comment>
<comment type="caution">
    <text evidence="11">The sequence shown here is derived from an EMBL/GenBank/DDBJ whole genome shotgun (WGS) entry which is preliminary data.</text>
</comment>
<dbReference type="InterPro" id="IPR036259">
    <property type="entry name" value="MFS_trans_sf"/>
</dbReference>
<dbReference type="CDD" id="cd12148">
    <property type="entry name" value="fungal_TF_MHR"/>
    <property type="match status" value="1"/>
</dbReference>
<feature type="transmembrane region" description="Helical" evidence="9">
    <location>
        <begin position="400"/>
        <end position="418"/>
    </location>
</feature>
<dbReference type="InterPro" id="IPR050360">
    <property type="entry name" value="MFS_Sugar_Transporters"/>
</dbReference>
<dbReference type="EMBL" id="WOWK01000080">
    <property type="protein sequence ID" value="KAF0320673.1"/>
    <property type="molecule type" value="Genomic_DNA"/>
</dbReference>
<evidence type="ECO:0000256" key="6">
    <source>
        <dbReference type="ARBA" id="ARBA00023136"/>
    </source>
</evidence>
<evidence type="ECO:0000256" key="1">
    <source>
        <dbReference type="ARBA" id="ARBA00004141"/>
    </source>
</evidence>
<dbReference type="CDD" id="cd00067">
    <property type="entry name" value="GAL4"/>
    <property type="match status" value="1"/>
</dbReference>
<feature type="transmembrane region" description="Helical" evidence="9">
    <location>
        <begin position="80"/>
        <end position="101"/>
    </location>
</feature>
<dbReference type="SUPFAM" id="SSF103473">
    <property type="entry name" value="MFS general substrate transporter"/>
    <property type="match status" value="1"/>
</dbReference>
<feature type="transmembrane region" description="Helical" evidence="9">
    <location>
        <begin position="430"/>
        <end position="450"/>
    </location>
</feature>
<evidence type="ECO:0000256" key="3">
    <source>
        <dbReference type="ARBA" id="ARBA00022448"/>
    </source>
</evidence>
<reference evidence="11 12" key="1">
    <citation type="submission" date="2019-12" db="EMBL/GenBank/DDBJ databases">
        <title>A genome sequence resource for the geographically widespread anthracnose pathogen Colletotrichum asianum.</title>
        <authorList>
            <person name="Meng Y."/>
        </authorList>
    </citation>
    <scope>NUCLEOTIDE SEQUENCE [LARGE SCALE GENOMIC DNA]</scope>
    <source>
        <strain evidence="11 12">ICMP 18580</strain>
    </source>
</reference>
<feature type="transmembrane region" description="Helical" evidence="9">
    <location>
        <begin position="152"/>
        <end position="171"/>
    </location>
</feature>
<keyword evidence="3" id="KW-0813">Transport</keyword>
<feature type="transmembrane region" description="Helical" evidence="9">
    <location>
        <begin position="121"/>
        <end position="140"/>
    </location>
</feature>
<feature type="region of interest" description="Disordered" evidence="8">
    <location>
        <begin position="703"/>
        <end position="722"/>
    </location>
</feature>
<evidence type="ECO:0000313" key="12">
    <source>
        <dbReference type="Proteomes" id="UP000434172"/>
    </source>
</evidence>
<feature type="transmembrane region" description="Helical" evidence="9">
    <location>
        <begin position="370"/>
        <end position="388"/>
    </location>
</feature>
<dbReference type="GO" id="GO:0016020">
    <property type="term" value="C:membrane"/>
    <property type="evidence" value="ECO:0007669"/>
    <property type="project" value="UniProtKB-SubCell"/>
</dbReference>
<dbReference type="Pfam" id="PF00083">
    <property type="entry name" value="Sugar_tr"/>
    <property type="match status" value="1"/>
</dbReference>
<dbReference type="GO" id="GO:0008270">
    <property type="term" value="F:zinc ion binding"/>
    <property type="evidence" value="ECO:0007669"/>
    <property type="project" value="InterPro"/>
</dbReference>
<dbReference type="AlphaFoldDB" id="A0A8H3W9M8"/>
<feature type="transmembrane region" description="Helical" evidence="9">
    <location>
        <begin position="177"/>
        <end position="199"/>
    </location>
</feature>
<evidence type="ECO:0000256" key="5">
    <source>
        <dbReference type="ARBA" id="ARBA00022989"/>
    </source>
</evidence>
<dbReference type="GO" id="GO:0005351">
    <property type="term" value="F:carbohydrate:proton symporter activity"/>
    <property type="evidence" value="ECO:0007669"/>
    <property type="project" value="TreeGrafter"/>
</dbReference>
<dbReference type="Gene3D" id="1.20.1250.20">
    <property type="entry name" value="MFS general substrate transporter like domains"/>
    <property type="match status" value="1"/>
</dbReference>
<dbReference type="InterPro" id="IPR001138">
    <property type="entry name" value="Zn2Cys6_DnaBD"/>
</dbReference>
<name>A0A8H3W9M8_9PEZI</name>